<keyword evidence="3" id="KW-1185">Reference proteome</keyword>
<evidence type="ECO:0000313" key="4">
    <source>
        <dbReference type="RefSeq" id="XP_013792847.1"/>
    </source>
</evidence>
<feature type="region of interest" description="Disordered" evidence="1">
    <location>
        <begin position="292"/>
        <end position="391"/>
    </location>
</feature>
<name>A0ABM1S0C3_LIMPO</name>
<dbReference type="PANTHER" id="PTHR15335:SF7">
    <property type="entry name" value="PROTEIN TFG"/>
    <property type="match status" value="1"/>
</dbReference>
<proteinExistence type="predicted"/>
<dbReference type="SUPFAM" id="SSF54277">
    <property type="entry name" value="CAD &amp; PB1 domains"/>
    <property type="match status" value="1"/>
</dbReference>
<protein>
    <submittedName>
        <fullName evidence="4 5">Protein TFG-like</fullName>
    </submittedName>
</protein>
<accession>A0ABM1S0C3</accession>
<dbReference type="RefSeq" id="XP_022237078.1">
    <property type="nucleotide sequence ID" value="XM_022381370.1"/>
</dbReference>
<evidence type="ECO:0000256" key="1">
    <source>
        <dbReference type="SAM" id="MobiDB-lite"/>
    </source>
</evidence>
<feature type="compositionally biased region" description="Polar residues" evidence="1">
    <location>
        <begin position="181"/>
        <end position="191"/>
    </location>
</feature>
<dbReference type="Pfam" id="PF00564">
    <property type="entry name" value="PB1"/>
    <property type="match status" value="1"/>
</dbReference>
<dbReference type="CDD" id="cd06401">
    <property type="entry name" value="PB1_TFG"/>
    <property type="match status" value="1"/>
</dbReference>
<dbReference type="SMART" id="SM00666">
    <property type="entry name" value="PB1"/>
    <property type="match status" value="1"/>
</dbReference>
<dbReference type="InterPro" id="IPR033512">
    <property type="entry name" value="TFG"/>
</dbReference>
<feature type="compositionally biased region" description="Polar residues" evidence="1">
    <location>
        <begin position="316"/>
        <end position="331"/>
    </location>
</feature>
<organism evidence="3 6">
    <name type="scientific">Limulus polyphemus</name>
    <name type="common">Atlantic horseshoe crab</name>
    <dbReference type="NCBI Taxonomy" id="6850"/>
    <lineage>
        <taxon>Eukaryota</taxon>
        <taxon>Metazoa</taxon>
        <taxon>Ecdysozoa</taxon>
        <taxon>Arthropoda</taxon>
        <taxon>Chelicerata</taxon>
        <taxon>Merostomata</taxon>
        <taxon>Xiphosura</taxon>
        <taxon>Limulidae</taxon>
        <taxon>Limulus</taxon>
    </lineage>
</organism>
<evidence type="ECO:0000313" key="6">
    <source>
        <dbReference type="RefSeq" id="XP_022237078.1"/>
    </source>
</evidence>
<dbReference type="PROSITE" id="PS51745">
    <property type="entry name" value="PB1"/>
    <property type="match status" value="1"/>
</dbReference>
<feature type="compositionally biased region" description="Low complexity" evidence="1">
    <location>
        <begin position="204"/>
        <end position="213"/>
    </location>
</feature>
<sequence>MMNNYHTSVTGTNDIRYPNLDLGGKLVIKAQLGDDIRRIFIHNEDITYDELILMMQRVFSGKLSSSDEVTLKYKDEDGDLITIFDSSDLSYAIQCSRILKLTISVNGQPTLLEAEEVKDIRKELQAIRDRVNQLLDMLDHKSVISTPSAAVTSSDGDKIVNVASSKEFDPLTVRGSPIEESVQSKVSSSLDVSEEHGRATTPDSVSSRSSSTSYHGQQQQVYPDSQQFTTNPELVDRQVQQSGLTQQFKGQSPPQVQPGISRPYAALPQQQLYQPLSQQLGKPFYVVGGQPTGYGALQHPPPVRPTSLGYQQQQQSTPPISQGYTATSASALQGYHPPTSSLAYQLSQSGQPYPQDSSYNPPQQHPAAKDPATVNPFSRSYPRSPYQQGYQ</sequence>
<gene>
    <name evidence="4 5 6" type="primary">LOC106476761</name>
</gene>
<feature type="region of interest" description="Disordered" evidence="1">
    <location>
        <begin position="174"/>
        <end position="224"/>
    </location>
</feature>
<feature type="domain" description="PB1" evidence="2">
    <location>
        <begin position="25"/>
        <end position="106"/>
    </location>
</feature>
<dbReference type="Gene3D" id="3.10.20.90">
    <property type="entry name" value="Phosphatidylinositol 3-kinase Catalytic Subunit, Chain A, domain 1"/>
    <property type="match status" value="1"/>
</dbReference>
<evidence type="ECO:0000259" key="2">
    <source>
        <dbReference type="PROSITE" id="PS51745"/>
    </source>
</evidence>
<feature type="compositionally biased region" description="Polar residues" evidence="1">
    <location>
        <begin position="214"/>
        <end position="224"/>
    </location>
</feature>
<dbReference type="PANTHER" id="PTHR15335">
    <property type="entry name" value="PROTEIN TFG"/>
    <property type="match status" value="1"/>
</dbReference>
<reference evidence="4 5" key="1">
    <citation type="submission" date="2025-05" db="UniProtKB">
        <authorList>
            <consortium name="RefSeq"/>
        </authorList>
    </citation>
    <scope>IDENTIFICATION</scope>
    <source>
        <tissue evidence="4 5">Muscle</tissue>
    </source>
</reference>
<dbReference type="RefSeq" id="XP_013792847.1">
    <property type="nucleotide sequence ID" value="XM_013937393.2"/>
</dbReference>
<dbReference type="InterPro" id="IPR034857">
    <property type="entry name" value="PB1_TFG"/>
</dbReference>
<evidence type="ECO:0000313" key="5">
    <source>
        <dbReference type="RefSeq" id="XP_013792853.1"/>
    </source>
</evidence>
<dbReference type="InterPro" id="IPR053793">
    <property type="entry name" value="PB1-like"/>
</dbReference>
<evidence type="ECO:0000313" key="3">
    <source>
        <dbReference type="Proteomes" id="UP000694941"/>
    </source>
</evidence>
<dbReference type="RefSeq" id="XP_013792853.1">
    <property type="nucleotide sequence ID" value="XM_013937399.2"/>
</dbReference>
<dbReference type="InterPro" id="IPR000270">
    <property type="entry name" value="PB1_dom"/>
</dbReference>
<dbReference type="GeneID" id="106476761"/>
<feature type="compositionally biased region" description="Polar residues" evidence="1">
    <location>
        <begin position="338"/>
        <end position="362"/>
    </location>
</feature>
<dbReference type="Proteomes" id="UP000694941">
    <property type="component" value="Unplaced"/>
</dbReference>